<feature type="non-terminal residue" evidence="1">
    <location>
        <position position="1"/>
    </location>
</feature>
<proteinExistence type="predicted"/>
<evidence type="ECO:0000313" key="1">
    <source>
        <dbReference type="EMBL" id="GBP02755.1"/>
    </source>
</evidence>
<reference evidence="1 2" key="1">
    <citation type="journal article" date="2019" name="Commun. Biol.">
        <title>The bagworm genome reveals a unique fibroin gene that provides high tensile strength.</title>
        <authorList>
            <person name="Kono N."/>
            <person name="Nakamura H."/>
            <person name="Ohtoshi R."/>
            <person name="Tomita M."/>
            <person name="Numata K."/>
            <person name="Arakawa K."/>
        </authorList>
    </citation>
    <scope>NUCLEOTIDE SEQUENCE [LARGE SCALE GENOMIC DNA]</scope>
</reference>
<comment type="caution">
    <text evidence="1">The sequence shown here is derived from an EMBL/GenBank/DDBJ whole genome shotgun (WGS) entry which is preliminary data.</text>
</comment>
<sequence length="51" mass="5665">GANKLQMMLPINTLFCEVTGELKHANLKSLMFACHLRATGWRGCAFRMPGV</sequence>
<evidence type="ECO:0000313" key="2">
    <source>
        <dbReference type="Proteomes" id="UP000299102"/>
    </source>
</evidence>
<dbReference type="Proteomes" id="UP000299102">
    <property type="component" value="Unassembled WGS sequence"/>
</dbReference>
<accession>A0A4C1SL88</accession>
<protein>
    <submittedName>
        <fullName evidence="1">Uncharacterized protein</fullName>
    </submittedName>
</protein>
<dbReference type="AlphaFoldDB" id="A0A4C1SL88"/>
<name>A0A4C1SL88_EUMVA</name>
<gene>
    <name evidence="1" type="ORF">EVAR_72732_1</name>
</gene>
<keyword evidence="2" id="KW-1185">Reference proteome</keyword>
<organism evidence="1 2">
    <name type="scientific">Eumeta variegata</name>
    <name type="common">Bagworm moth</name>
    <name type="synonym">Eumeta japonica</name>
    <dbReference type="NCBI Taxonomy" id="151549"/>
    <lineage>
        <taxon>Eukaryota</taxon>
        <taxon>Metazoa</taxon>
        <taxon>Ecdysozoa</taxon>
        <taxon>Arthropoda</taxon>
        <taxon>Hexapoda</taxon>
        <taxon>Insecta</taxon>
        <taxon>Pterygota</taxon>
        <taxon>Neoptera</taxon>
        <taxon>Endopterygota</taxon>
        <taxon>Lepidoptera</taxon>
        <taxon>Glossata</taxon>
        <taxon>Ditrysia</taxon>
        <taxon>Tineoidea</taxon>
        <taxon>Psychidae</taxon>
        <taxon>Oiketicinae</taxon>
        <taxon>Eumeta</taxon>
    </lineage>
</organism>
<dbReference type="EMBL" id="BGZK01010488">
    <property type="protein sequence ID" value="GBP02755.1"/>
    <property type="molecule type" value="Genomic_DNA"/>
</dbReference>